<name>X1L8G6_9ZZZZ</name>
<dbReference type="EMBL" id="BARV01004119">
    <property type="protein sequence ID" value="GAI15607.1"/>
    <property type="molecule type" value="Genomic_DNA"/>
</dbReference>
<comment type="caution">
    <text evidence="1">The sequence shown here is derived from an EMBL/GenBank/DDBJ whole genome shotgun (WGS) entry which is preliminary data.</text>
</comment>
<sequence>MENLEELKQFLKKKVTSSFKVVIMPDFFLDHFIKFEDDFETVMEKMKAVVERGGGNILANKQSVLRGGNASNLASALATLGVQVTLAGETDPLGETLLKHFLKPVGVDLSLVSTSGHMSSTVAMEFKHKGRLTNIMCCDMGSLDNNHIISRKQQVLLAG</sequence>
<evidence type="ECO:0000313" key="1">
    <source>
        <dbReference type="EMBL" id="GAI15607.1"/>
    </source>
</evidence>
<accession>X1L8G6</accession>
<evidence type="ECO:0008006" key="2">
    <source>
        <dbReference type="Google" id="ProtNLM"/>
    </source>
</evidence>
<feature type="non-terminal residue" evidence="1">
    <location>
        <position position="159"/>
    </location>
</feature>
<organism evidence="1">
    <name type="scientific">marine sediment metagenome</name>
    <dbReference type="NCBI Taxonomy" id="412755"/>
    <lineage>
        <taxon>unclassified sequences</taxon>
        <taxon>metagenomes</taxon>
        <taxon>ecological metagenomes</taxon>
    </lineage>
</organism>
<dbReference type="Gene3D" id="3.40.1190.20">
    <property type="match status" value="1"/>
</dbReference>
<gene>
    <name evidence="1" type="ORF">S06H3_09374</name>
</gene>
<dbReference type="SUPFAM" id="SSF53613">
    <property type="entry name" value="Ribokinase-like"/>
    <property type="match status" value="1"/>
</dbReference>
<dbReference type="InterPro" id="IPR029056">
    <property type="entry name" value="Ribokinase-like"/>
</dbReference>
<proteinExistence type="predicted"/>
<dbReference type="AlphaFoldDB" id="X1L8G6"/>
<reference evidence="1" key="1">
    <citation type="journal article" date="2014" name="Front. Microbiol.">
        <title>High frequency of phylogenetically diverse reductive dehalogenase-homologous genes in deep subseafloor sedimentary metagenomes.</title>
        <authorList>
            <person name="Kawai M."/>
            <person name="Futagami T."/>
            <person name="Toyoda A."/>
            <person name="Takaki Y."/>
            <person name="Nishi S."/>
            <person name="Hori S."/>
            <person name="Arai W."/>
            <person name="Tsubouchi T."/>
            <person name="Morono Y."/>
            <person name="Uchiyama I."/>
            <person name="Ito T."/>
            <person name="Fujiyama A."/>
            <person name="Inagaki F."/>
            <person name="Takami H."/>
        </authorList>
    </citation>
    <scope>NUCLEOTIDE SEQUENCE</scope>
    <source>
        <strain evidence="1">Expedition CK06-06</strain>
    </source>
</reference>
<protein>
    <recommendedName>
        <fullName evidence="2">Carbohydrate kinase PfkB domain-containing protein</fullName>
    </recommendedName>
</protein>